<dbReference type="InterPro" id="IPR013830">
    <property type="entry name" value="SGNH_hydro"/>
</dbReference>
<dbReference type="RefSeq" id="WP_304273433.1">
    <property type="nucleotide sequence ID" value="NZ_QFQZ01000003.1"/>
</dbReference>
<dbReference type="EMBL" id="QFQZ01000003">
    <property type="protein sequence ID" value="PZR36956.1"/>
    <property type="molecule type" value="Genomic_DNA"/>
</dbReference>
<keyword evidence="1" id="KW-0732">Signal</keyword>
<organism evidence="3 4">
    <name type="scientific">Caulobacter segnis</name>
    <dbReference type="NCBI Taxonomy" id="88688"/>
    <lineage>
        <taxon>Bacteria</taxon>
        <taxon>Pseudomonadati</taxon>
        <taxon>Pseudomonadota</taxon>
        <taxon>Alphaproteobacteria</taxon>
        <taxon>Caulobacterales</taxon>
        <taxon>Caulobacteraceae</taxon>
        <taxon>Caulobacter</taxon>
    </lineage>
</organism>
<feature type="domain" description="SGNH hydrolase-type esterase" evidence="2">
    <location>
        <begin position="210"/>
        <end position="399"/>
    </location>
</feature>
<evidence type="ECO:0000313" key="3">
    <source>
        <dbReference type="EMBL" id="PZR36956.1"/>
    </source>
</evidence>
<proteinExistence type="predicted"/>
<evidence type="ECO:0000313" key="4">
    <source>
        <dbReference type="Proteomes" id="UP000249393"/>
    </source>
</evidence>
<feature type="signal peptide" evidence="1">
    <location>
        <begin position="1"/>
        <end position="24"/>
    </location>
</feature>
<name>A0A2W5VJR7_9CAUL</name>
<dbReference type="Proteomes" id="UP000249393">
    <property type="component" value="Unassembled WGS sequence"/>
</dbReference>
<dbReference type="InterPro" id="IPR053140">
    <property type="entry name" value="GDSL_Rv0518-like"/>
</dbReference>
<dbReference type="PANTHER" id="PTHR43784:SF2">
    <property type="entry name" value="GDSL-LIKE LIPASE_ACYLHYDROLASE, PUTATIVE (AFU_ORTHOLOGUE AFUA_2G00820)-RELATED"/>
    <property type="match status" value="1"/>
</dbReference>
<evidence type="ECO:0000259" key="2">
    <source>
        <dbReference type="Pfam" id="PF13472"/>
    </source>
</evidence>
<dbReference type="GO" id="GO:0016788">
    <property type="term" value="F:hydrolase activity, acting on ester bonds"/>
    <property type="evidence" value="ECO:0007669"/>
    <property type="project" value="UniProtKB-ARBA"/>
</dbReference>
<dbReference type="SUPFAM" id="SSF52266">
    <property type="entry name" value="SGNH hydrolase"/>
    <property type="match status" value="1"/>
</dbReference>
<protein>
    <recommendedName>
        <fullName evidence="2">SGNH hydrolase-type esterase domain-containing protein</fullName>
    </recommendedName>
</protein>
<sequence>MKLLRAGLPFAAIAAVLAAGPVVAAPKPKPAIAAAPLSTWSAAWGIAPLQSVAVARPNELRAFADVTVRQVVRLNLGGDAVRLRLTNELSERSLKVGAMTVALASADGKIQGAPIAVTFGGKSEASLPPGAPLLSDPIALPVKAMDHLSVSTFYVEPTVPAGHRVRLFVSPQGNHTAKSEIPGEQALRGPGLVSGVEVRGAAQRPVIVTIGDSITEGARSTPDADMGWPEQLAARLAARGLDTGVVNVGISGGRLLREGSGPSALTRFDRDVLSIPGVSSVVVLEGINDIGRAAQPGYANEAVTADELIAGYRQLIARAHARGVKIYAGTLLPFEGAMYFHAAGETTRQAVNAWIRSSGEFDGVIDFEAAMKDPAKPSRMLEGLHSGDFLHPGDAGYARMAETADKALFGAR</sequence>
<dbReference type="AlphaFoldDB" id="A0A2W5VJR7"/>
<reference evidence="3 4" key="1">
    <citation type="submission" date="2017-08" db="EMBL/GenBank/DDBJ databases">
        <title>Infants hospitalized years apart are colonized by the same room-sourced microbial strains.</title>
        <authorList>
            <person name="Brooks B."/>
            <person name="Olm M.R."/>
            <person name="Firek B.A."/>
            <person name="Baker R."/>
            <person name="Thomas B.C."/>
            <person name="Morowitz M.J."/>
            <person name="Banfield J.F."/>
        </authorList>
    </citation>
    <scope>NUCLEOTIDE SEQUENCE [LARGE SCALE GENOMIC DNA]</scope>
    <source>
        <strain evidence="3">S2_003_000_R2_4</strain>
    </source>
</reference>
<comment type="caution">
    <text evidence="3">The sequence shown here is derived from an EMBL/GenBank/DDBJ whole genome shotgun (WGS) entry which is preliminary data.</text>
</comment>
<accession>A0A2W5VJR7</accession>
<gene>
    <name evidence="3" type="ORF">DI526_01825</name>
</gene>
<dbReference type="InterPro" id="IPR036514">
    <property type="entry name" value="SGNH_hydro_sf"/>
</dbReference>
<dbReference type="Pfam" id="PF13472">
    <property type="entry name" value="Lipase_GDSL_2"/>
    <property type="match status" value="1"/>
</dbReference>
<dbReference type="CDD" id="cd01830">
    <property type="entry name" value="XynE_like"/>
    <property type="match status" value="1"/>
</dbReference>
<feature type="chain" id="PRO_5016087531" description="SGNH hydrolase-type esterase domain-containing protein" evidence="1">
    <location>
        <begin position="25"/>
        <end position="412"/>
    </location>
</feature>
<dbReference type="Gene3D" id="3.40.50.1110">
    <property type="entry name" value="SGNH hydrolase"/>
    <property type="match status" value="1"/>
</dbReference>
<evidence type="ECO:0000256" key="1">
    <source>
        <dbReference type="SAM" id="SignalP"/>
    </source>
</evidence>
<dbReference type="PANTHER" id="PTHR43784">
    <property type="entry name" value="GDSL-LIKE LIPASE/ACYLHYDROLASE, PUTATIVE (AFU_ORTHOLOGUE AFUA_2G00820)-RELATED"/>
    <property type="match status" value="1"/>
</dbReference>